<dbReference type="Proteomes" id="UP001497480">
    <property type="component" value="Unassembled WGS sequence"/>
</dbReference>
<keyword evidence="1" id="KW-0732">Signal</keyword>
<dbReference type="Pfam" id="PF06521">
    <property type="entry name" value="PAR1"/>
    <property type="match status" value="1"/>
</dbReference>
<feature type="signal peptide" evidence="1">
    <location>
        <begin position="1"/>
        <end position="27"/>
    </location>
</feature>
<name>A0AAV1YJQ0_LUPLU</name>
<gene>
    <name evidence="2" type="ORF">LLUT_LOCUS34328</name>
</gene>
<proteinExistence type="predicted"/>
<feature type="chain" id="PRO_5043785486" description="PAR1 protein" evidence="1">
    <location>
        <begin position="28"/>
        <end position="203"/>
    </location>
</feature>
<evidence type="ECO:0000313" key="3">
    <source>
        <dbReference type="Proteomes" id="UP001497480"/>
    </source>
</evidence>
<dbReference type="AlphaFoldDB" id="A0AAV1YJQ0"/>
<sequence>MTSNISLRSLVILILAFFLISVQGTLGDIKCENLSHDTCAYAVSYEGKRCVLEKQVKRTGEEAYTCKTSEIEAYKLKDHIETDQCIKACGLNRKSLGISSDSLLESRFTQKLCSPQCYQSCLNVVDLYFNLAAGEGVFLPKLCEAEGTNARRGMAEIKSSGIVAPGPVHYVKLIATPPEPFNTVELSAETAATPAYAYPPTPY</sequence>
<comment type="caution">
    <text evidence="2">The sequence shown here is derived from an EMBL/GenBank/DDBJ whole genome shotgun (WGS) entry which is preliminary data.</text>
</comment>
<dbReference type="PANTHER" id="PTHR33649:SF2">
    <property type="entry name" value="PAR1 PROTEIN"/>
    <property type="match status" value="1"/>
</dbReference>
<keyword evidence="3" id="KW-1185">Reference proteome</keyword>
<accession>A0AAV1YJQ0</accession>
<dbReference type="InterPro" id="IPR009489">
    <property type="entry name" value="PAR1"/>
</dbReference>
<protein>
    <recommendedName>
        <fullName evidence="4">PAR1 protein</fullName>
    </recommendedName>
</protein>
<dbReference type="PANTHER" id="PTHR33649">
    <property type="entry name" value="PAR1 PROTEIN"/>
    <property type="match status" value="1"/>
</dbReference>
<evidence type="ECO:0008006" key="4">
    <source>
        <dbReference type="Google" id="ProtNLM"/>
    </source>
</evidence>
<reference evidence="2 3" key="1">
    <citation type="submission" date="2024-03" db="EMBL/GenBank/DDBJ databases">
        <authorList>
            <person name="Martinez-Hernandez J."/>
        </authorList>
    </citation>
    <scope>NUCLEOTIDE SEQUENCE [LARGE SCALE GENOMIC DNA]</scope>
</reference>
<evidence type="ECO:0000256" key="1">
    <source>
        <dbReference type="SAM" id="SignalP"/>
    </source>
</evidence>
<organism evidence="2 3">
    <name type="scientific">Lupinus luteus</name>
    <name type="common">European yellow lupine</name>
    <dbReference type="NCBI Taxonomy" id="3873"/>
    <lineage>
        <taxon>Eukaryota</taxon>
        <taxon>Viridiplantae</taxon>
        <taxon>Streptophyta</taxon>
        <taxon>Embryophyta</taxon>
        <taxon>Tracheophyta</taxon>
        <taxon>Spermatophyta</taxon>
        <taxon>Magnoliopsida</taxon>
        <taxon>eudicotyledons</taxon>
        <taxon>Gunneridae</taxon>
        <taxon>Pentapetalae</taxon>
        <taxon>rosids</taxon>
        <taxon>fabids</taxon>
        <taxon>Fabales</taxon>
        <taxon>Fabaceae</taxon>
        <taxon>Papilionoideae</taxon>
        <taxon>50 kb inversion clade</taxon>
        <taxon>genistoids sensu lato</taxon>
        <taxon>core genistoids</taxon>
        <taxon>Genisteae</taxon>
        <taxon>Lupinus</taxon>
    </lineage>
</organism>
<evidence type="ECO:0000313" key="2">
    <source>
        <dbReference type="EMBL" id="CAL0333268.1"/>
    </source>
</evidence>
<dbReference type="EMBL" id="CAXHTB010000025">
    <property type="protein sequence ID" value="CAL0333268.1"/>
    <property type="molecule type" value="Genomic_DNA"/>
</dbReference>